<accession>A0ABT1N8G0</accession>
<gene>
    <name evidence="5" type="ORF">NHN17_22545</name>
</gene>
<dbReference type="InterPro" id="IPR028082">
    <property type="entry name" value="Peripla_BP_I"/>
</dbReference>
<dbReference type="CDD" id="cd01392">
    <property type="entry name" value="HTH_LacI"/>
    <property type="match status" value="1"/>
</dbReference>
<protein>
    <submittedName>
        <fullName evidence="5">LacI family DNA-binding transcriptional regulator</fullName>
    </submittedName>
</protein>
<organism evidence="5 6">
    <name type="scientific">Photobacterium pectinilyticum</name>
    <dbReference type="NCBI Taxonomy" id="2906793"/>
    <lineage>
        <taxon>Bacteria</taxon>
        <taxon>Pseudomonadati</taxon>
        <taxon>Pseudomonadota</taxon>
        <taxon>Gammaproteobacteria</taxon>
        <taxon>Vibrionales</taxon>
        <taxon>Vibrionaceae</taxon>
        <taxon>Photobacterium</taxon>
    </lineage>
</organism>
<dbReference type="SMART" id="SM00354">
    <property type="entry name" value="HTH_LACI"/>
    <property type="match status" value="1"/>
</dbReference>
<proteinExistence type="predicted"/>
<dbReference type="RefSeq" id="WP_255044918.1">
    <property type="nucleotide sequence ID" value="NZ_JANEYT010000091.1"/>
</dbReference>
<dbReference type="Pfam" id="PF00356">
    <property type="entry name" value="LacI"/>
    <property type="match status" value="1"/>
</dbReference>
<dbReference type="SUPFAM" id="SSF47413">
    <property type="entry name" value="lambda repressor-like DNA-binding domains"/>
    <property type="match status" value="1"/>
</dbReference>
<dbReference type="InterPro" id="IPR010982">
    <property type="entry name" value="Lambda_DNA-bd_dom_sf"/>
</dbReference>
<dbReference type="InterPro" id="IPR000843">
    <property type="entry name" value="HTH_LacI"/>
</dbReference>
<dbReference type="PANTHER" id="PTHR30146">
    <property type="entry name" value="LACI-RELATED TRANSCRIPTIONAL REPRESSOR"/>
    <property type="match status" value="1"/>
</dbReference>
<keyword evidence="6" id="KW-1185">Reference proteome</keyword>
<dbReference type="Gene3D" id="3.40.50.2300">
    <property type="match status" value="2"/>
</dbReference>
<evidence type="ECO:0000259" key="4">
    <source>
        <dbReference type="PROSITE" id="PS50932"/>
    </source>
</evidence>
<keyword evidence="2 5" id="KW-0238">DNA-binding</keyword>
<dbReference type="Proteomes" id="UP001524460">
    <property type="component" value="Unassembled WGS sequence"/>
</dbReference>
<dbReference type="Gene3D" id="1.10.260.40">
    <property type="entry name" value="lambda repressor-like DNA-binding domains"/>
    <property type="match status" value="1"/>
</dbReference>
<evidence type="ECO:0000313" key="6">
    <source>
        <dbReference type="Proteomes" id="UP001524460"/>
    </source>
</evidence>
<keyword evidence="3" id="KW-0804">Transcription</keyword>
<dbReference type="EMBL" id="JANEYT010000091">
    <property type="protein sequence ID" value="MCQ1060827.1"/>
    <property type="molecule type" value="Genomic_DNA"/>
</dbReference>
<evidence type="ECO:0000256" key="1">
    <source>
        <dbReference type="ARBA" id="ARBA00023015"/>
    </source>
</evidence>
<dbReference type="SUPFAM" id="SSF53822">
    <property type="entry name" value="Periplasmic binding protein-like I"/>
    <property type="match status" value="1"/>
</dbReference>
<dbReference type="CDD" id="cd06288">
    <property type="entry name" value="PBP1_sucrose_transcription_regulator"/>
    <property type="match status" value="1"/>
</dbReference>
<evidence type="ECO:0000256" key="2">
    <source>
        <dbReference type="ARBA" id="ARBA00023125"/>
    </source>
</evidence>
<dbReference type="PROSITE" id="PS50932">
    <property type="entry name" value="HTH_LACI_2"/>
    <property type="match status" value="1"/>
</dbReference>
<dbReference type="GO" id="GO:0003677">
    <property type="term" value="F:DNA binding"/>
    <property type="evidence" value="ECO:0007669"/>
    <property type="project" value="UniProtKB-KW"/>
</dbReference>
<sequence>MAKKITMIDIAREASVSQTTVSLVLNGSNTVQISDETRDKVLLVANELGYSKRTTTLKYDEPRKIALILDSVSDHDPFIDAINTIWDTGWENDYFISTFYSGNNPNLEKQIQAEINCNNSYVGIIYASSVTRKEIEVKIKADLPVVLLNCTSVDESLASIMPADLHGGYKAAEHLINQGYSKIAAILGETWMEATQQRLAGFNQALIDNQMIPKKEYQVEGDWSLKSAYQKTLQLLALPNRPDAIFCFSDYMAMGCYQAIKEQGFKVGQDIAVVGYDNAPLGLELEPKLSSVELPYSKMGEEAILRIDALIKQQPLLQRSINLPSELYARESTTAGCS</sequence>
<dbReference type="InterPro" id="IPR046335">
    <property type="entry name" value="LacI/GalR-like_sensor"/>
</dbReference>
<dbReference type="PANTHER" id="PTHR30146:SF145">
    <property type="entry name" value="RIBOSE OPERON REPRESSOR"/>
    <property type="match status" value="1"/>
</dbReference>
<keyword evidence="1" id="KW-0805">Transcription regulation</keyword>
<dbReference type="Pfam" id="PF13377">
    <property type="entry name" value="Peripla_BP_3"/>
    <property type="match status" value="1"/>
</dbReference>
<evidence type="ECO:0000256" key="3">
    <source>
        <dbReference type="ARBA" id="ARBA00023163"/>
    </source>
</evidence>
<feature type="domain" description="HTH lacI-type" evidence="4">
    <location>
        <begin position="5"/>
        <end position="50"/>
    </location>
</feature>
<name>A0ABT1N8G0_9GAMM</name>
<evidence type="ECO:0000313" key="5">
    <source>
        <dbReference type="EMBL" id="MCQ1060827.1"/>
    </source>
</evidence>
<comment type="caution">
    <text evidence="5">The sequence shown here is derived from an EMBL/GenBank/DDBJ whole genome shotgun (WGS) entry which is preliminary data.</text>
</comment>
<dbReference type="PROSITE" id="PS00356">
    <property type="entry name" value="HTH_LACI_1"/>
    <property type="match status" value="1"/>
</dbReference>
<reference evidence="5 6" key="1">
    <citation type="submission" date="2022-07" db="EMBL/GenBank/DDBJ databases">
        <title>Photobacterium pectinilyticum sp. nov., a marine bacterium isolated from surface seawater of Qingdao offshore.</title>
        <authorList>
            <person name="Wang X."/>
        </authorList>
    </citation>
    <scope>NUCLEOTIDE SEQUENCE [LARGE SCALE GENOMIC DNA]</scope>
    <source>
        <strain evidence="5 6">ZSDE20</strain>
    </source>
</reference>